<name>A0A2V1DUR0_9PLEO</name>
<dbReference type="InterPro" id="IPR005152">
    <property type="entry name" value="Lipase_secreted"/>
</dbReference>
<dbReference type="AlphaFoldDB" id="A0A2V1DUR0"/>
<dbReference type="OrthoDB" id="5382058at2759"/>
<evidence type="ECO:0000256" key="1">
    <source>
        <dbReference type="PIRNR" id="PIRNR029171"/>
    </source>
</evidence>
<dbReference type="PIRSF" id="PIRSF029171">
    <property type="entry name" value="Esterase_LipA"/>
    <property type="match status" value="1"/>
</dbReference>
<sequence>MAQSSNWTARFVEELAHERAGYATGPVTEDAFYTVDEQWETEPPGTMLRVEAMNASLYTMPPATSGVRILYQSENFSGTNTPASGVVLFPYTPRNTRKGEIPVIVWAHGTCGLFANGAPSHYRNLWGHFTGPYVFALQGFIVIIPDYAGLGVSIDGRGNPIVHEYLAAPAAAKDMEYAVKAAQSAFAEVGSQFVAIGHSQGGNVVWGFAERMHTNPVQGYLGAIPISPVTNILKEPMPFRGAYMAAALWGLQNIFPEFDMKSILTEEGQERMKANKDIGANVVVTKALLFADDFFVPGWEDNEYIQKFNNLTHTGGRPVAGPVLVVQGEKDPMISTPVVTAATEETAKVSPGVSIQYHLYANITHTPVTFAAQHACLDWIIDRFNEKEMEAGLTVENFKPLRPADTYPVRVNWYVELATKPYHTP</sequence>
<protein>
    <submittedName>
        <fullName evidence="2">Alpha/beta-hydrolase</fullName>
    </submittedName>
</protein>
<dbReference type="Pfam" id="PF03583">
    <property type="entry name" value="LIP"/>
    <property type="match status" value="1"/>
</dbReference>
<accession>A0A2V1DUR0</accession>
<evidence type="ECO:0000313" key="2">
    <source>
        <dbReference type="EMBL" id="PVI01004.1"/>
    </source>
</evidence>
<proteinExistence type="inferred from homology"/>
<evidence type="ECO:0000313" key="3">
    <source>
        <dbReference type="Proteomes" id="UP000244855"/>
    </source>
</evidence>
<dbReference type="PANTHER" id="PTHR34853">
    <property type="match status" value="1"/>
</dbReference>
<keyword evidence="3" id="KW-1185">Reference proteome</keyword>
<dbReference type="STRING" id="97972.A0A2V1DUR0"/>
<dbReference type="PANTHER" id="PTHR34853:SF1">
    <property type="entry name" value="LIPASE 5"/>
    <property type="match status" value="1"/>
</dbReference>
<dbReference type="SUPFAM" id="SSF53474">
    <property type="entry name" value="alpha/beta-Hydrolases"/>
    <property type="match status" value="1"/>
</dbReference>
<dbReference type="Proteomes" id="UP000244855">
    <property type="component" value="Unassembled WGS sequence"/>
</dbReference>
<dbReference type="Gene3D" id="3.40.50.1820">
    <property type="entry name" value="alpha/beta hydrolase"/>
    <property type="match status" value="2"/>
</dbReference>
<organism evidence="2 3">
    <name type="scientific">Periconia macrospinosa</name>
    <dbReference type="NCBI Taxonomy" id="97972"/>
    <lineage>
        <taxon>Eukaryota</taxon>
        <taxon>Fungi</taxon>
        <taxon>Dikarya</taxon>
        <taxon>Ascomycota</taxon>
        <taxon>Pezizomycotina</taxon>
        <taxon>Dothideomycetes</taxon>
        <taxon>Pleosporomycetidae</taxon>
        <taxon>Pleosporales</taxon>
        <taxon>Massarineae</taxon>
        <taxon>Periconiaceae</taxon>
        <taxon>Periconia</taxon>
    </lineage>
</organism>
<comment type="similarity">
    <text evidence="1">Belongs to the AB hydrolase superfamily. Lipase family.</text>
</comment>
<dbReference type="GO" id="GO:0016042">
    <property type="term" value="P:lipid catabolic process"/>
    <property type="evidence" value="ECO:0007669"/>
    <property type="project" value="UniProtKB-UniRule"/>
</dbReference>
<dbReference type="InterPro" id="IPR029058">
    <property type="entry name" value="AB_hydrolase_fold"/>
</dbReference>
<dbReference type="GO" id="GO:0004806">
    <property type="term" value="F:triacylglycerol lipase activity"/>
    <property type="evidence" value="ECO:0007669"/>
    <property type="project" value="UniProtKB-UniRule"/>
</dbReference>
<dbReference type="EMBL" id="KZ805364">
    <property type="protein sequence ID" value="PVI01004.1"/>
    <property type="molecule type" value="Genomic_DNA"/>
</dbReference>
<reference evidence="2 3" key="1">
    <citation type="journal article" date="2018" name="Sci. Rep.">
        <title>Comparative genomics provides insights into the lifestyle and reveals functional heterogeneity of dark septate endophytic fungi.</title>
        <authorList>
            <person name="Knapp D.G."/>
            <person name="Nemeth J.B."/>
            <person name="Barry K."/>
            <person name="Hainaut M."/>
            <person name="Henrissat B."/>
            <person name="Johnson J."/>
            <person name="Kuo A."/>
            <person name="Lim J.H.P."/>
            <person name="Lipzen A."/>
            <person name="Nolan M."/>
            <person name="Ohm R.A."/>
            <person name="Tamas L."/>
            <person name="Grigoriev I.V."/>
            <person name="Spatafora J.W."/>
            <person name="Nagy L.G."/>
            <person name="Kovacs G.M."/>
        </authorList>
    </citation>
    <scope>NUCLEOTIDE SEQUENCE [LARGE SCALE GENOMIC DNA]</scope>
    <source>
        <strain evidence="2 3">DSE2036</strain>
    </source>
</reference>
<gene>
    <name evidence="2" type="ORF">DM02DRAFT_706660</name>
</gene>
<keyword evidence="2" id="KW-0378">Hydrolase</keyword>